<accession>A0A4C1Y055</accession>
<evidence type="ECO:0000256" key="1">
    <source>
        <dbReference type="SAM" id="MobiDB-lite"/>
    </source>
</evidence>
<keyword evidence="3" id="KW-1185">Reference proteome</keyword>
<reference evidence="2 3" key="1">
    <citation type="journal article" date="2019" name="Commun. Biol.">
        <title>The bagworm genome reveals a unique fibroin gene that provides high tensile strength.</title>
        <authorList>
            <person name="Kono N."/>
            <person name="Nakamura H."/>
            <person name="Ohtoshi R."/>
            <person name="Tomita M."/>
            <person name="Numata K."/>
            <person name="Arakawa K."/>
        </authorList>
    </citation>
    <scope>NUCLEOTIDE SEQUENCE [LARGE SCALE GENOMIC DNA]</scope>
</reference>
<organism evidence="2 3">
    <name type="scientific">Eumeta variegata</name>
    <name type="common">Bagworm moth</name>
    <name type="synonym">Eumeta japonica</name>
    <dbReference type="NCBI Taxonomy" id="151549"/>
    <lineage>
        <taxon>Eukaryota</taxon>
        <taxon>Metazoa</taxon>
        <taxon>Ecdysozoa</taxon>
        <taxon>Arthropoda</taxon>
        <taxon>Hexapoda</taxon>
        <taxon>Insecta</taxon>
        <taxon>Pterygota</taxon>
        <taxon>Neoptera</taxon>
        <taxon>Endopterygota</taxon>
        <taxon>Lepidoptera</taxon>
        <taxon>Glossata</taxon>
        <taxon>Ditrysia</taxon>
        <taxon>Tineoidea</taxon>
        <taxon>Psychidae</taxon>
        <taxon>Oiketicinae</taxon>
        <taxon>Eumeta</taxon>
    </lineage>
</organism>
<proteinExistence type="predicted"/>
<feature type="region of interest" description="Disordered" evidence="1">
    <location>
        <begin position="87"/>
        <end position="107"/>
    </location>
</feature>
<comment type="caution">
    <text evidence="2">The sequence shown here is derived from an EMBL/GenBank/DDBJ whole genome shotgun (WGS) entry which is preliminary data.</text>
</comment>
<dbReference type="EMBL" id="BGZK01000995">
    <property type="protein sequence ID" value="GBP67907.1"/>
    <property type="molecule type" value="Genomic_DNA"/>
</dbReference>
<evidence type="ECO:0000313" key="2">
    <source>
        <dbReference type="EMBL" id="GBP67907.1"/>
    </source>
</evidence>
<gene>
    <name evidence="2" type="ORF">EVAR_38375_1</name>
</gene>
<protein>
    <submittedName>
        <fullName evidence="2">Uncharacterized protein</fullName>
    </submittedName>
</protein>
<dbReference type="Proteomes" id="UP000299102">
    <property type="component" value="Unassembled WGS sequence"/>
</dbReference>
<dbReference type="AlphaFoldDB" id="A0A4C1Y055"/>
<name>A0A4C1Y055_EUMVA</name>
<evidence type="ECO:0000313" key="3">
    <source>
        <dbReference type="Proteomes" id="UP000299102"/>
    </source>
</evidence>
<sequence length="181" mass="19876">MQFRLFHKGTLGKGPGPEYDGGPEKPSLSFNFHVKLHSIFINVLFGFLKGSQALCIQRPKQGGQGPLNSLIRPYTPLVVGDRTAHSENSLRTHARSGHRAAVGSRTHTTARHLPLRARMADSAAVAQSRRNSGARYMCDADAGCACAACKSIAEVKVFCPFRMYMSCEWDETYLIAVVLRP</sequence>